<feature type="transmembrane region" description="Helical" evidence="1">
    <location>
        <begin position="36"/>
        <end position="54"/>
    </location>
</feature>
<protein>
    <recommendedName>
        <fullName evidence="4">PH domain-containing protein</fullName>
    </recommendedName>
</protein>
<keyword evidence="1" id="KW-0472">Membrane</keyword>
<dbReference type="Proteomes" id="UP001199314">
    <property type="component" value="Unassembled WGS sequence"/>
</dbReference>
<feature type="transmembrane region" description="Helical" evidence="1">
    <location>
        <begin position="12"/>
        <end position="30"/>
    </location>
</feature>
<evidence type="ECO:0000313" key="3">
    <source>
        <dbReference type="Proteomes" id="UP001199314"/>
    </source>
</evidence>
<comment type="caution">
    <text evidence="2">The sequence shown here is derived from an EMBL/GenBank/DDBJ whole genome shotgun (WGS) entry which is preliminary data.</text>
</comment>
<organism evidence="2 3">
    <name type="scientific">Psychroflexus longus</name>
    <dbReference type="NCBI Taxonomy" id="2873596"/>
    <lineage>
        <taxon>Bacteria</taxon>
        <taxon>Pseudomonadati</taxon>
        <taxon>Bacteroidota</taxon>
        <taxon>Flavobacteriia</taxon>
        <taxon>Flavobacteriales</taxon>
        <taxon>Flavobacteriaceae</taxon>
        <taxon>Psychroflexus</taxon>
    </lineage>
</organism>
<dbReference type="RefSeq" id="WP_224461353.1">
    <property type="nucleotide sequence ID" value="NZ_JAIQZE010000008.1"/>
</dbReference>
<dbReference type="EMBL" id="JAIQZE010000008">
    <property type="protein sequence ID" value="MBZ9779005.1"/>
    <property type="molecule type" value="Genomic_DNA"/>
</dbReference>
<evidence type="ECO:0000313" key="2">
    <source>
        <dbReference type="EMBL" id="MBZ9779005.1"/>
    </source>
</evidence>
<evidence type="ECO:0000256" key="1">
    <source>
        <dbReference type="SAM" id="Phobius"/>
    </source>
</evidence>
<keyword evidence="3" id="KW-1185">Reference proteome</keyword>
<sequence length="141" mass="16551">MKIKFKKKRLRYNLNIGILMTCLGSAYFIFDASPIVSGYLYLVAGLSMTFHYLYDKKHHYLIIENGIIKKNKLYSWNNKILIEDIIEIKGTRNGYLLKSEKGNLKINPKVIDEESMPDLTQCLKNINIRWKKTFSENLKLN</sequence>
<proteinExistence type="predicted"/>
<name>A0ABS7XJS8_9FLAO</name>
<evidence type="ECO:0008006" key="4">
    <source>
        <dbReference type="Google" id="ProtNLM"/>
    </source>
</evidence>
<keyword evidence="1" id="KW-1133">Transmembrane helix</keyword>
<reference evidence="3" key="1">
    <citation type="submission" date="2023-07" db="EMBL/GenBank/DDBJ databases">
        <title>Novel species isolated from saline lakes on Tibetan Plateau.</title>
        <authorList>
            <person name="Lu H."/>
        </authorList>
    </citation>
    <scope>NUCLEOTIDE SEQUENCE [LARGE SCALE GENOMIC DNA]</scope>
    <source>
        <strain evidence="3">CAK8W</strain>
    </source>
</reference>
<keyword evidence="1" id="KW-0812">Transmembrane</keyword>
<accession>A0ABS7XJS8</accession>
<gene>
    <name evidence="2" type="ORF">LB452_08725</name>
</gene>